<keyword evidence="2" id="KW-1185">Reference proteome</keyword>
<dbReference type="AlphaFoldDB" id="A0A066XDT7"/>
<dbReference type="EMBL" id="JMSE01000984">
    <property type="protein sequence ID" value="KDN65804.1"/>
    <property type="molecule type" value="Genomic_DNA"/>
</dbReference>
<dbReference type="HOGENOM" id="CLU_2170921_0_0_1"/>
<protein>
    <submittedName>
        <fullName evidence="1">Uncharacterized protein</fullName>
    </submittedName>
</protein>
<evidence type="ECO:0000313" key="1">
    <source>
        <dbReference type="EMBL" id="KDN65804.1"/>
    </source>
</evidence>
<gene>
    <name evidence="1" type="ORF">CSUB01_04987</name>
</gene>
<comment type="caution">
    <text evidence="1">The sequence shown here is derived from an EMBL/GenBank/DDBJ whole genome shotgun (WGS) entry which is preliminary data.</text>
</comment>
<accession>A0A066XDT7</accession>
<name>A0A066XDT7_COLSU</name>
<reference evidence="2" key="1">
    <citation type="journal article" date="2014" name="Genome Announc.">
        <title>Draft genome sequence of Colletotrichum sublineola, a destructive pathogen of cultivated sorghum.</title>
        <authorList>
            <person name="Baroncelli R."/>
            <person name="Sanz-Martin J.M."/>
            <person name="Rech G.E."/>
            <person name="Sukno S.A."/>
            <person name="Thon M.R."/>
        </authorList>
    </citation>
    <scope>NUCLEOTIDE SEQUENCE [LARGE SCALE GENOMIC DNA]</scope>
    <source>
        <strain evidence="2">TX430BB</strain>
    </source>
</reference>
<proteinExistence type="predicted"/>
<dbReference type="Proteomes" id="UP000027238">
    <property type="component" value="Unassembled WGS sequence"/>
</dbReference>
<evidence type="ECO:0000313" key="2">
    <source>
        <dbReference type="Proteomes" id="UP000027238"/>
    </source>
</evidence>
<organism evidence="1 2">
    <name type="scientific">Colletotrichum sublineola</name>
    <name type="common">Sorghum anthracnose fungus</name>
    <dbReference type="NCBI Taxonomy" id="1173701"/>
    <lineage>
        <taxon>Eukaryota</taxon>
        <taxon>Fungi</taxon>
        <taxon>Dikarya</taxon>
        <taxon>Ascomycota</taxon>
        <taxon>Pezizomycotina</taxon>
        <taxon>Sordariomycetes</taxon>
        <taxon>Hypocreomycetidae</taxon>
        <taxon>Glomerellales</taxon>
        <taxon>Glomerellaceae</taxon>
        <taxon>Colletotrichum</taxon>
        <taxon>Colletotrichum graminicola species complex</taxon>
    </lineage>
</organism>
<sequence length="110" mass="11832">MPITFNGPVTISSRGFFTGRQDYTTWSRRNLKKAKWYDQRELAAINRQLELTAQSANGTNDVNNAGTSIKSAGDLHSAATPLPNNTAAAVNAFPSSHVEIKSDGTGHEVA</sequence>